<evidence type="ECO:0000313" key="2">
    <source>
        <dbReference type="EMBL" id="QDT16949.1"/>
    </source>
</evidence>
<dbReference type="AlphaFoldDB" id="A0A517PC54"/>
<evidence type="ECO:0008006" key="4">
    <source>
        <dbReference type="Google" id="ProtNLM"/>
    </source>
</evidence>
<keyword evidence="1" id="KW-0812">Transmembrane</keyword>
<dbReference type="OrthoDB" id="676425at2"/>
<proteinExistence type="predicted"/>
<dbReference type="EMBL" id="CP036265">
    <property type="protein sequence ID" value="QDT16949.1"/>
    <property type="molecule type" value="Genomic_DNA"/>
</dbReference>
<protein>
    <recommendedName>
        <fullName evidence="4">DoxX</fullName>
    </recommendedName>
</protein>
<reference evidence="2 3" key="1">
    <citation type="submission" date="2019-02" db="EMBL/GenBank/DDBJ databases">
        <title>Deep-cultivation of Planctomycetes and their phenomic and genomic characterization uncovers novel biology.</title>
        <authorList>
            <person name="Wiegand S."/>
            <person name="Jogler M."/>
            <person name="Boedeker C."/>
            <person name="Pinto D."/>
            <person name="Vollmers J."/>
            <person name="Rivas-Marin E."/>
            <person name="Kohn T."/>
            <person name="Peeters S.H."/>
            <person name="Heuer A."/>
            <person name="Rast P."/>
            <person name="Oberbeckmann S."/>
            <person name="Bunk B."/>
            <person name="Jeske O."/>
            <person name="Meyerdierks A."/>
            <person name="Storesund J.E."/>
            <person name="Kallscheuer N."/>
            <person name="Luecker S."/>
            <person name="Lage O.M."/>
            <person name="Pohl T."/>
            <person name="Merkel B.J."/>
            <person name="Hornburger P."/>
            <person name="Mueller R.-W."/>
            <person name="Bruemmer F."/>
            <person name="Labrenz M."/>
            <person name="Spormann A.M."/>
            <person name="Op den Camp H."/>
            <person name="Overmann J."/>
            <person name="Amann R."/>
            <person name="Jetten M.S.M."/>
            <person name="Mascher T."/>
            <person name="Medema M.H."/>
            <person name="Devos D.P."/>
            <person name="Kaster A.-K."/>
            <person name="Ovreas L."/>
            <person name="Rohde M."/>
            <person name="Galperin M.Y."/>
            <person name="Jogler C."/>
        </authorList>
    </citation>
    <scope>NUCLEOTIDE SEQUENCE [LARGE SCALE GENOMIC DNA]</scope>
    <source>
        <strain evidence="2 3">CA12</strain>
    </source>
</reference>
<accession>A0A517PC54</accession>
<keyword evidence="1" id="KW-1133">Transmembrane helix</keyword>
<keyword evidence="1" id="KW-0472">Membrane</keyword>
<organism evidence="2 3">
    <name type="scientific">Alienimonas californiensis</name>
    <dbReference type="NCBI Taxonomy" id="2527989"/>
    <lineage>
        <taxon>Bacteria</taxon>
        <taxon>Pseudomonadati</taxon>
        <taxon>Planctomycetota</taxon>
        <taxon>Planctomycetia</taxon>
        <taxon>Planctomycetales</taxon>
        <taxon>Planctomycetaceae</taxon>
        <taxon>Alienimonas</taxon>
    </lineage>
</organism>
<dbReference type="RefSeq" id="WP_145359863.1">
    <property type="nucleotide sequence ID" value="NZ_CP036265.1"/>
</dbReference>
<dbReference type="KEGG" id="acaf:CA12_30590"/>
<gene>
    <name evidence="2" type="ORF">CA12_30590</name>
</gene>
<feature type="transmembrane region" description="Helical" evidence="1">
    <location>
        <begin position="46"/>
        <end position="63"/>
    </location>
</feature>
<name>A0A517PC54_9PLAN</name>
<keyword evidence="3" id="KW-1185">Reference proteome</keyword>
<evidence type="ECO:0000256" key="1">
    <source>
        <dbReference type="SAM" id="Phobius"/>
    </source>
</evidence>
<dbReference type="Proteomes" id="UP000318741">
    <property type="component" value="Chromosome"/>
</dbReference>
<sequence length="140" mass="14073">MSPKARRITGLVLIWLVGLALAASAGMKLAGMAEGESASAGGLDGLIRPLGVVELLSAVLLLVPLTHRLGLLLCTAYLGGAIAASIVMMGLAEALPAAILQALLWTGATLRTPDLLGPLLVRPAPVGAPPVRSSAAETPL</sequence>
<evidence type="ECO:0000313" key="3">
    <source>
        <dbReference type="Proteomes" id="UP000318741"/>
    </source>
</evidence>
<feature type="transmembrane region" description="Helical" evidence="1">
    <location>
        <begin position="70"/>
        <end position="92"/>
    </location>
</feature>